<dbReference type="InterPro" id="IPR011249">
    <property type="entry name" value="Metalloenz_LuxS/M16"/>
</dbReference>
<proteinExistence type="predicted"/>
<dbReference type="GO" id="GO:0046872">
    <property type="term" value="F:metal ion binding"/>
    <property type="evidence" value="ECO:0007669"/>
    <property type="project" value="InterPro"/>
</dbReference>
<dbReference type="SUPFAM" id="SSF63411">
    <property type="entry name" value="LuxS/MPP-like metallohydrolase"/>
    <property type="match status" value="1"/>
</dbReference>
<evidence type="ECO:0000313" key="2">
    <source>
        <dbReference type="Proteomes" id="UP001328107"/>
    </source>
</evidence>
<dbReference type="EMBL" id="BTRK01000004">
    <property type="protein sequence ID" value="GMR49943.1"/>
    <property type="molecule type" value="Genomic_DNA"/>
</dbReference>
<name>A0AAN5CSM1_9BILA</name>
<evidence type="ECO:0000313" key="1">
    <source>
        <dbReference type="EMBL" id="GMR49943.1"/>
    </source>
</evidence>
<sequence>RVAVRRVHTIGHSAPVQIKEQLAKLPSGLIVASAEHLRRPPRSDQAHLMLTYRAGTRYETREQQGLVCLIKGIIYAGWKNTDNELNHATAASESYFSTFLTTDYFGIRISVPRHLAQPAFKLLGSFGSFKDWNNLPMLSTNDSQRPPVYPLPVDGVRSVAFGNSVSLSHSTRSKVYTARMKYTDALIRHFAST</sequence>
<dbReference type="AlphaFoldDB" id="A0AAN5CSM1"/>
<feature type="non-terminal residue" evidence="1">
    <location>
        <position position="1"/>
    </location>
</feature>
<organism evidence="1 2">
    <name type="scientific">Pristionchus mayeri</name>
    <dbReference type="NCBI Taxonomy" id="1317129"/>
    <lineage>
        <taxon>Eukaryota</taxon>
        <taxon>Metazoa</taxon>
        <taxon>Ecdysozoa</taxon>
        <taxon>Nematoda</taxon>
        <taxon>Chromadorea</taxon>
        <taxon>Rhabditida</taxon>
        <taxon>Rhabditina</taxon>
        <taxon>Diplogasteromorpha</taxon>
        <taxon>Diplogasteroidea</taxon>
        <taxon>Neodiplogasteridae</taxon>
        <taxon>Pristionchus</taxon>
    </lineage>
</organism>
<dbReference type="Gene3D" id="3.30.830.10">
    <property type="entry name" value="Metalloenzyme, LuxS/M16 peptidase-like"/>
    <property type="match status" value="1"/>
</dbReference>
<dbReference type="Proteomes" id="UP001328107">
    <property type="component" value="Unassembled WGS sequence"/>
</dbReference>
<protein>
    <submittedName>
        <fullName evidence="1">Uncharacterized protein</fullName>
    </submittedName>
</protein>
<comment type="caution">
    <text evidence="1">The sequence shown here is derived from an EMBL/GenBank/DDBJ whole genome shotgun (WGS) entry which is preliminary data.</text>
</comment>
<feature type="non-terminal residue" evidence="1">
    <location>
        <position position="193"/>
    </location>
</feature>
<keyword evidence="2" id="KW-1185">Reference proteome</keyword>
<reference evidence="2" key="1">
    <citation type="submission" date="2022-10" db="EMBL/GenBank/DDBJ databases">
        <title>Genome assembly of Pristionchus species.</title>
        <authorList>
            <person name="Yoshida K."/>
            <person name="Sommer R.J."/>
        </authorList>
    </citation>
    <scope>NUCLEOTIDE SEQUENCE [LARGE SCALE GENOMIC DNA]</scope>
    <source>
        <strain evidence="2">RS5460</strain>
    </source>
</reference>
<accession>A0AAN5CSM1</accession>
<gene>
    <name evidence="1" type="ORF">PMAYCL1PPCAC_20138</name>
</gene>